<dbReference type="Proteomes" id="UP000295818">
    <property type="component" value="Unassembled WGS sequence"/>
</dbReference>
<keyword evidence="3" id="KW-1185">Reference proteome</keyword>
<evidence type="ECO:0000256" key="1">
    <source>
        <dbReference type="SAM" id="MobiDB-lite"/>
    </source>
</evidence>
<feature type="region of interest" description="Disordered" evidence="1">
    <location>
        <begin position="1"/>
        <end position="21"/>
    </location>
</feature>
<evidence type="ECO:0000313" key="2">
    <source>
        <dbReference type="EMBL" id="TCO26038.1"/>
    </source>
</evidence>
<organism evidence="2 3">
    <name type="scientific">Kribbella orskensis</name>
    <dbReference type="NCBI Taxonomy" id="2512216"/>
    <lineage>
        <taxon>Bacteria</taxon>
        <taxon>Bacillati</taxon>
        <taxon>Actinomycetota</taxon>
        <taxon>Actinomycetes</taxon>
        <taxon>Propionibacteriales</taxon>
        <taxon>Kribbellaceae</taxon>
        <taxon>Kribbella</taxon>
    </lineage>
</organism>
<evidence type="ECO:0000313" key="3">
    <source>
        <dbReference type="Proteomes" id="UP000295818"/>
    </source>
</evidence>
<comment type="caution">
    <text evidence="2">The sequence shown here is derived from an EMBL/GenBank/DDBJ whole genome shotgun (WGS) entry which is preliminary data.</text>
</comment>
<dbReference type="EMBL" id="SLWM01000004">
    <property type="protein sequence ID" value="TCO26038.1"/>
    <property type="molecule type" value="Genomic_DNA"/>
</dbReference>
<protein>
    <submittedName>
        <fullName evidence="2">Uncharacterized protein</fullName>
    </submittedName>
</protein>
<proteinExistence type="predicted"/>
<accession>A0ABY2BNP5</accession>
<feature type="compositionally biased region" description="Polar residues" evidence="1">
    <location>
        <begin position="8"/>
        <end position="17"/>
    </location>
</feature>
<name>A0ABY2BNP5_9ACTN</name>
<reference evidence="2 3" key="1">
    <citation type="journal article" date="2015" name="Stand. Genomic Sci.">
        <title>Genomic Encyclopedia of Bacterial and Archaeal Type Strains, Phase III: the genomes of soil and plant-associated and newly described type strains.</title>
        <authorList>
            <person name="Whitman W.B."/>
            <person name="Woyke T."/>
            <person name="Klenk H.P."/>
            <person name="Zhou Y."/>
            <person name="Lilburn T.G."/>
            <person name="Beck B.J."/>
            <person name="De Vos P."/>
            <person name="Vandamme P."/>
            <person name="Eisen J.A."/>
            <person name="Garrity G."/>
            <person name="Hugenholtz P."/>
            <person name="Kyrpides N.C."/>
        </authorList>
    </citation>
    <scope>NUCLEOTIDE SEQUENCE [LARGE SCALE GENOMIC DNA]</scope>
    <source>
        <strain evidence="2 3">VKM Ac-2538</strain>
    </source>
</reference>
<sequence length="93" mass="9899">MFQPRAALQSSGASGSTVHAPRKRLMAAMFVARSGRLASGAFSRKPGPVGPGDQHRSVQAQLIDDRGEVVRPQLRIATEPNQPVRARAIGSRA</sequence>
<gene>
    <name evidence="2" type="ORF">EV644_104542</name>
</gene>